<evidence type="ECO:0000313" key="5">
    <source>
        <dbReference type="EMBL" id="PYH96118.1"/>
    </source>
</evidence>
<feature type="signal peptide" evidence="2">
    <location>
        <begin position="1"/>
        <end position="24"/>
    </location>
</feature>
<dbReference type="EMBL" id="KZ825842">
    <property type="protein sequence ID" value="PYH96118.1"/>
    <property type="molecule type" value="Genomic_DNA"/>
</dbReference>
<dbReference type="STRING" id="1448320.A0A319E605"/>
<dbReference type="VEuPathDB" id="FungiDB:BO71DRAFT_185441"/>
<feature type="compositionally biased region" description="Basic and acidic residues" evidence="1">
    <location>
        <begin position="508"/>
        <end position="530"/>
    </location>
</feature>
<sequence length="612" mass="64526">MVNLLQRGVASGLLASLFVQLGLSLRLEAINPYGSTTTTTAAQVKIAGSASESTTSTSDYSSIDLQNHQSFYWGGGDDSGYTLGNLTVSNTGENENVLGMEVFSDLLSNVTCTNSSMTVGFADSEAYSYAKNSWSWVNAVSNRTFIMVAGPSQCGWNEQRLPFLISAASFRDDISAARLTGNASTWEELLGEFEITVGPAPSDMVSTIAKRASGSKSATLSFDHSLSDKSIKLISEDGLELSVECKDCATKGSFDVEFKYKTKLELLKLKYEVETAELILTPKDVSVEINPALDLSGNLTKSYAKEYTLATIPLDGIDLVDVLVIDVQAVFAIGASAGPVNGDASVSMGISFDVSNSAQTTLDIENKKATSSGWSPTVSTTGFTLDAELDATLEAYLKGSLELDVSVLKYGYEAGLYLKPYIGADFSIEGSTSSVCSDKDKEYHYAIGVQPSAGLSLDADVAKASDQANPIADVTIASLTKSMSSTCFGFGSITSTKTTTSEKTSTTESKESTSTDKSTTEKKSSTESKTETSSTKTHPSSTSASATGHSSSHVHSSSKVAESSKAKTSASVTSSTYAHTTATKDSSSSHVTASSSAHSHNHARGYRHHGRI</sequence>
<feature type="compositionally biased region" description="Basic residues" evidence="1">
    <location>
        <begin position="599"/>
        <end position="612"/>
    </location>
</feature>
<evidence type="ECO:0000259" key="3">
    <source>
        <dbReference type="Pfam" id="PF22974"/>
    </source>
</evidence>
<accession>A0A319E605</accession>
<dbReference type="Pfam" id="PF22974">
    <property type="entry name" value="DUF7029"/>
    <property type="match status" value="1"/>
</dbReference>
<name>A0A319E605_9EURO</name>
<dbReference type="Proteomes" id="UP000247810">
    <property type="component" value="Unassembled WGS sequence"/>
</dbReference>
<feature type="region of interest" description="Disordered" evidence="1">
    <location>
        <begin position="497"/>
        <end position="612"/>
    </location>
</feature>
<dbReference type="Pfam" id="PF23865">
    <property type="entry name" value="DUF7223"/>
    <property type="match status" value="1"/>
</dbReference>
<evidence type="ECO:0000259" key="4">
    <source>
        <dbReference type="Pfam" id="PF23865"/>
    </source>
</evidence>
<feature type="compositionally biased region" description="Low complexity" evidence="1">
    <location>
        <begin position="531"/>
        <end position="598"/>
    </location>
</feature>
<proteinExistence type="predicted"/>
<dbReference type="OrthoDB" id="160645at2759"/>
<dbReference type="AlphaFoldDB" id="A0A319E605"/>
<evidence type="ECO:0000256" key="2">
    <source>
        <dbReference type="SAM" id="SignalP"/>
    </source>
</evidence>
<feature type="chain" id="PRO_5016249725" evidence="2">
    <location>
        <begin position="25"/>
        <end position="612"/>
    </location>
</feature>
<feature type="domain" description="DUF7223" evidence="4">
    <location>
        <begin position="233"/>
        <end position="488"/>
    </location>
</feature>
<organism evidence="5 6">
    <name type="scientific">Aspergillus ellipticus CBS 707.79</name>
    <dbReference type="NCBI Taxonomy" id="1448320"/>
    <lineage>
        <taxon>Eukaryota</taxon>
        <taxon>Fungi</taxon>
        <taxon>Dikarya</taxon>
        <taxon>Ascomycota</taxon>
        <taxon>Pezizomycotina</taxon>
        <taxon>Eurotiomycetes</taxon>
        <taxon>Eurotiomycetidae</taxon>
        <taxon>Eurotiales</taxon>
        <taxon>Aspergillaceae</taxon>
        <taxon>Aspergillus</taxon>
        <taxon>Aspergillus subgen. Circumdati</taxon>
    </lineage>
</organism>
<dbReference type="InterPro" id="IPR055647">
    <property type="entry name" value="DUF7223"/>
</dbReference>
<gene>
    <name evidence="5" type="ORF">BO71DRAFT_185441</name>
</gene>
<evidence type="ECO:0000313" key="6">
    <source>
        <dbReference type="Proteomes" id="UP000247810"/>
    </source>
</evidence>
<protein>
    <submittedName>
        <fullName evidence="5">Uncharacterized protein</fullName>
    </submittedName>
</protein>
<keyword evidence="2" id="KW-0732">Signal</keyword>
<keyword evidence="6" id="KW-1185">Reference proteome</keyword>
<reference evidence="5 6" key="1">
    <citation type="submission" date="2018-02" db="EMBL/GenBank/DDBJ databases">
        <title>The genomes of Aspergillus section Nigri reveals drivers in fungal speciation.</title>
        <authorList>
            <consortium name="DOE Joint Genome Institute"/>
            <person name="Vesth T.C."/>
            <person name="Nybo J."/>
            <person name="Theobald S."/>
            <person name="Brandl J."/>
            <person name="Frisvad J.C."/>
            <person name="Nielsen K.F."/>
            <person name="Lyhne E.K."/>
            <person name="Kogle M.E."/>
            <person name="Kuo A."/>
            <person name="Riley R."/>
            <person name="Clum A."/>
            <person name="Nolan M."/>
            <person name="Lipzen A."/>
            <person name="Salamov A."/>
            <person name="Henrissat B."/>
            <person name="Wiebenga A."/>
            <person name="De vries R.P."/>
            <person name="Grigoriev I.V."/>
            <person name="Mortensen U.H."/>
            <person name="Andersen M.R."/>
            <person name="Baker S.E."/>
        </authorList>
    </citation>
    <scope>NUCLEOTIDE SEQUENCE [LARGE SCALE GENOMIC DNA]</scope>
    <source>
        <strain evidence="5 6">CBS 707.79</strain>
    </source>
</reference>
<feature type="compositionally biased region" description="Low complexity" evidence="1">
    <location>
        <begin position="497"/>
        <end position="507"/>
    </location>
</feature>
<feature type="domain" description="DUF7029" evidence="3">
    <location>
        <begin position="91"/>
        <end position="193"/>
    </location>
</feature>
<dbReference type="InterPro" id="IPR054293">
    <property type="entry name" value="DUF7029"/>
</dbReference>
<evidence type="ECO:0000256" key="1">
    <source>
        <dbReference type="SAM" id="MobiDB-lite"/>
    </source>
</evidence>